<feature type="region of interest" description="Disordered" evidence="1">
    <location>
        <begin position="223"/>
        <end position="243"/>
    </location>
</feature>
<dbReference type="EMBL" id="CAACXN010000015">
    <property type="protein sequence ID" value="VEW13344.1"/>
    <property type="molecule type" value="Genomic_DNA"/>
</dbReference>
<accession>A0A449D6X3</accession>
<sequence length="243" mass="25497">MGIPGVQALSRRRLEAHTRAAESVGLPVGDARETLRVGGDEVEAELAVLDRGDDEVVGDIAAEHTVLLAGQAHAVTRGRRRGLRLRERVALPGFEGGDGEEGLALAHAGQDRLLLLLAAGEQERVGAEDGGCDEGLEHERAAERLEDDGHLGEGHLRAAVGLGHGEAGQAHLRELLPLLTRDALVAGEDRLAGGRIVFGAQVLAEGAGELLLDVVEFKIHGCPLPSSGSEPEQSLRDDSALHL</sequence>
<proteinExistence type="predicted"/>
<feature type="compositionally biased region" description="Basic and acidic residues" evidence="1">
    <location>
        <begin position="233"/>
        <end position="243"/>
    </location>
</feature>
<reference evidence="2 3" key="1">
    <citation type="submission" date="2019-02" db="EMBL/GenBank/DDBJ databases">
        <authorList>
            <consortium name="Pathogen Informatics"/>
        </authorList>
    </citation>
    <scope>NUCLEOTIDE SEQUENCE [LARGE SCALE GENOMIC DNA]</scope>
    <source>
        <strain evidence="2 3">3012STDY7078520</strain>
    </source>
</reference>
<dbReference type="AlphaFoldDB" id="A0A449D6X3"/>
<gene>
    <name evidence="2" type="ORF">NCTC12391_01613</name>
</gene>
<evidence type="ECO:0000313" key="3">
    <source>
        <dbReference type="Proteomes" id="UP000386281"/>
    </source>
</evidence>
<evidence type="ECO:0000313" key="2">
    <source>
        <dbReference type="EMBL" id="VEW13344.1"/>
    </source>
</evidence>
<evidence type="ECO:0000256" key="1">
    <source>
        <dbReference type="SAM" id="MobiDB-lite"/>
    </source>
</evidence>
<organism evidence="2 3">
    <name type="scientific">Brevibacterium casei</name>
    <dbReference type="NCBI Taxonomy" id="33889"/>
    <lineage>
        <taxon>Bacteria</taxon>
        <taxon>Bacillati</taxon>
        <taxon>Actinomycetota</taxon>
        <taxon>Actinomycetes</taxon>
        <taxon>Micrococcales</taxon>
        <taxon>Brevibacteriaceae</taxon>
        <taxon>Brevibacterium</taxon>
    </lineage>
</organism>
<name>A0A449D6X3_9MICO</name>
<dbReference type="Proteomes" id="UP000386281">
    <property type="component" value="Unassembled WGS sequence"/>
</dbReference>
<protein>
    <submittedName>
        <fullName evidence="2">Uncharacterized protein</fullName>
    </submittedName>
</protein>